<dbReference type="Proteomes" id="UP000250918">
    <property type="component" value="Unassembled WGS sequence"/>
</dbReference>
<dbReference type="PROSITE" id="PS51257">
    <property type="entry name" value="PROKAR_LIPOPROTEIN"/>
    <property type="match status" value="1"/>
</dbReference>
<dbReference type="InterPro" id="IPR052527">
    <property type="entry name" value="Metal_cation-efflux_comp"/>
</dbReference>
<reference evidence="6 7" key="1">
    <citation type="journal article" date="2018" name="ISME J.">
        <title>A methanotrophic archaeon couples anaerobic oxidation of methane to Fe(III) reduction.</title>
        <authorList>
            <person name="Cai C."/>
            <person name="Leu A.O."/>
            <person name="Xie G.J."/>
            <person name="Guo J."/>
            <person name="Feng Y."/>
            <person name="Zhao J.X."/>
            <person name="Tyson G.W."/>
            <person name="Yuan Z."/>
            <person name="Hu S."/>
        </authorList>
    </citation>
    <scope>NUCLEOTIDE SEQUENCE [LARGE SCALE GENOMIC DNA]</scope>
    <source>
        <strain evidence="6">FeB_12</strain>
    </source>
</reference>
<comment type="subcellular location">
    <subcellularLocation>
        <location evidence="1">Endomembrane system</location>
        <topology evidence="1">Multi-pass membrane protein</topology>
    </subcellularLocation>
</comment>
<feature type="transmembrane region" description="Helical" evidence="5">
    <location>
        <begin position="37"/>
        <end position="57"/>
    </location>
</feature>
<evidence type="ECO:0000256" key="2">
    <source>
        <dbReference type="ARBA" id="ARBA00022692"/>
    </source>
</evidence>
<dbReference type="Pfam" id="PF04191">
    <property type="entry name" value="PEMT"/>
    <property type="match status" value="1"/>
</dbReference>
<proteinExistence type="predicted"/>
<evidence type="ECO:0000256" key="5">
    <source>
        <dbReference type="SAM" id="Phobius"/>
    </source>
</evidence>
<feature type="transmembrane region" description="Helical" evidence="5">
    <location>
        <begin position="69"/>
        <end position="95"/>
    </location>
</feature>
<dbReference type="EMBL" id="PQAP01000102">
    <property type="protein sequence ID" value="PWB71830.1"/>
    <property type="molecule type" value="Genomic_DNA"/>
</dbReference>
<sequence>MKPGYFALLTIFLSCNAIRAGYEILKRSGRIDSHNKPLFWCIVLVMAGLWFSWFGMCPIDPLKIALPDVIRWIGFAIVIVGLVPAIGALIQLRGVEHIEHLVTTGLFARVRHPMYLGFILWIVGWAMFHSAAVSAAAGMVGIGNVLYWRSLEEKNLEKTYGDRYLEYRKQTWC</sequence>
<organism evidence="6 7">
    <name type="scientific">candidate division GN15 bacterium</name>
    <dbReference type="NCBI Taxonomy" id="2072418"/>
    <lineage>
        <taxon>Bacteria</taxon>
        <taxon>candidate division GN15</taxon>
    </lineage>
</organism>
<name>A0A855X503_9BACT</name>
<evidence type="ECO:0000313" key="7">
    <source>
        <dbReference type="Proteomes" id="UP000250918"/>
    </source>
</evidence>
<feature type="transmembrane region" description="Helical" evidence="5">
    <location>
        <begin position="115"/>
        <end position="148"/>
    </location>
</feature>
<evidence type="ECO:0000313" key="6">
    <source>
        <dbReference type="EMBL" id="PWB71830.1"/>
    </source>
</evidence>
<keyword evidence="2 5" id="KW-0812">Transmembrane</keyword>
<protein>
    <recommendedName>
        <fullName evidence="8">Isoprenylcysteine carboxylmethyltransferase family protein</fullName>
    </recommendedName>
</protein>
<evidence type="ECO:0008006" key="8">
    <source>
        <dbReference type="Google" id="ProtNLM"/>
    </source>
</evidence>
<dbReference type="PANTHER" id="PTHR43847:SF1">
    <property type="entry name" value="BLL3993 PROTEIN"/>
    <property type="match status" value="1"/>
</dbReference>
<dbReference type="GO" id="GO:0012505">
    <property type="term" value="C:endomembrane system"/>
    <property type="evidence" value="ECO:0007669"/>
    <property type="project" value="UniProtKB-SubCell"/>
</dbReference>
<dbReference type="InterPro" id="IPR007318">
    <property type="entry name" value="Phopholipid_MeTrfase"/>
</dbReference>
<comment type="caution">
    <text evidence="6">The sequence shown here is derived from an EMBL/GenBank/DDBJ whole genome shotgun (WGS) entry which is preliminary data.</text>
</comment>
<keyword evidence="4 5" id="KW-0472">Membrane</keyword>
<gene>
    <name evidence="6" type="ORF">C3F09_07430</name>
</gene>
<dbReference type="Gene3D" id="1.20.120.1630">
    <property type="match status" value="1"/>
</dbReference>
<evidence type="ECO:0000256" key="3">
    <source>
        <dbReference type="ARBA" id="ARBA00022989"/>
    </source>
</evidence>
<dbReference type="PANTHER" id="PTHR43847">
    <property type="entry name" value="BLL3993 PROTEIN"/>
    <property type="match status" value="1"/>
</dbReference>
<accession>A0A855X503</accession>
<evidence type="ECO:0000256" key="4">
    <source>
        <dbReference type="ARBA" id="ARBA00023136"/>
    </source>
</evidence>
<evidence type="ECO:0000256" key="1">
    <source>
        <dbReference type="ARBA" id="ARBA00004127"/>
    </source>
</evidence>
<dbReference type="AlphaFoldDB" id="A0A855X503"/>
<keyword evidence="3 5" id="KW-1133">Transmembrane helix</keyword>